<dbReference type="GO" id="GO:0051536">
    <property type="term" value="F:iron-sulfur cluster binding"/>
    <property type="evidence" value="ECO:0007669"/>
    <property type="project" value="UniProtKB-KW"/>
</dbReference>
<accession>A0A0B2JRU8</accession>
<dbReference type="STRING" id="82374.NZ47_12220"/>
<dbReference type="InterPro" id="IPR009051">
    <property type="entry name" value="Helical_ferredxn"/>
</dbReference>
<dbReference type="Proteomes" id="UP000030993">
    <property type="component" value="Unassembled WGS sequence"/>
</dbReference>
<dbReference type="InterPro" id="IPR028261">
    <property type="entry name" value="DPD_II"/>
</dbReference>
<reference evidence="5 6" key="1">
    <citation type="journal article" date="2013" name="PLoS ONE">
        <title>Identification and characterization of three novel lipases belonging to families II and V from Anaerovibrio lipolyticus 5ST.</title>
        <authorList>
            <person name="Prive F."/>
            <person name="Kaderbhai N.N."/>
            <person name="Girdwood S."/>
            <person name="Worgan H.J."/>
            <person name="Pinloche E."/>
            <person name="Scollan N.D."/>
            <person name="Huws S.A."/>
            <person name="Newbold C.J."/>
        </authorList>
    </citation>
    <scope>NUCLEOTIDE SEQUENCE [LARGE SCALE GENOMIC DNA]</scope>
    <source>
        <strain evidence="5 6">5S</strain>
    </source>
</reference>
<dbReference type="Gene3D" id="3.50.50.60">
    <property type="entry name" value="FAD/NAD(P)-binding domain"/>
    <property type="match status" value="2"/>
</dbReference>
<dbReference type="InterPro" id="IPR002489">
    <property type="entry name" value="Glu_synth_asu_C"/>
</dbReference>
<keyword evidence="1" id="KW-0479">Metal-binding</keyword>
<evidence type="ECO:0000313" key="5">
    <source>
        <dbReference type="EMBL" id="KHM50469.1"/>
    </source>
</evidence>
<protein>
    <submittedName>
        <fullName evidence="5">4Fe-4S ferredoxin</fullName>
    </submittedName>
</protein>
<comment type="caution">
    <text evidence="5">The sequence shown here is derived from an EMBL/GenBank/DDBJ whole genome shotgun (WGS) entry which is preliminary data.</text>
</comment>
<dbReference type="eggNOG" id="COG0070">
    <property type="taxonomic scope" value="Bacteria"/>
</dbReference>
<dbReference type="Pfam" id="PF12838">
    <property type="entry name" value="Fer4_7"/>
    <property type="match status" value="1"/>
</dbReference>
<dbReference type="Pfam" id="PF01493">
    <property type="entry name" value="GXGXG"/>
    <property type="match status" value="1"/>
</dbReference>
<dbReference type="GO" id="GO:0016491">
    <property type="term" value="F:oxidoreductase activity"/>
    <property type="evidence" value="ECO:0007669"/>
    <property type="project" value="InterPro"/>
</dbReference>
<dbReference type="Pfam" id="PF14691">
    <property type="entry name" value="Fer4_20"/>
    <property type="match status" value="1"/>
</dbReference>
<dbReference type="InterPro" id="IPR036188">
    <property type="entry name" value="FAD/NAD-bd_sf"/>
</dbReference>
<dbReference type="AlphaFoldDB" id="A0A0B2JRU8"/>
<dbReference type="Gene3D" id="3.30.70.20">
    <property type="match status" value="1"/>
</dbReference>
<dbReference type="Gene3D" id="1.10.1060.10">
    <property type="entry name" value="Alpha-helical ferredoxin"/>
    <property type="match status" value="1"/>
</dbReference>
<keyword evidence="6" id="KW-1185">Reference proteome</keyword>
<dbReference type="InterPro" id="IPR051394">
    <property type="entry name" value="Glutamate_Synthase"/>
</dbReference>
<dbReference type="PRINTS" id="PR00368">
    <property type="entry name" value="FADPNR"/>
</dbReference>
<evidence type="ECO:0000256" key="1">
    <source>
        <dbReference type="ARBA" id="ARBA00022723"/>
    </source>
</evidence>
<dbReference type="PRINTS" id="PR00469">
    <property type="entry name" value="PNDRDTASEII"/>
</dbReference>
<keyword evidence="3" id="KW-0411">Iron-sulfur</keyword>
<dbReference type="InterPro" id="IPR023753">
    <property type="entry name" value="FAD/NAD-binding_dom"/>
</dbReference>
<evidence type="ECO:0000256" key="3">
    <source>
        <dbReference type="ARBA" id="ARBA00023014"/>
    </source>
</evidence>
<dbReference type="Gene3D" id="3.40.50.720">
    <property type="entry name" value="NAD(P)-binding Rossmann-like Domain"/>
    <property type="match status" value="1"/>
</dbReference>
<feature type="domain" description="4Fe-4S ferredoxin-type" evidence="4">
    <location>
        <begin position="738"/>
        <end position="767"/>
    </location>
</feature>
<evidence type="ECO:0000256" key="2">
    <source>
        <dbReference type="ARBA" id="ARBA00023004"/>
    </source>
</evidence>
<organism evidence="5 6">
    <name type="scientific">Anaerovibrio lipolyticus</name>
    <dbReference type="NCBI Taxonomy" id="82374"/>
    <lineage>
        <taxon>Bacteria</taxon>
        <taxon>Bacillati</taxon>
        <taxon>Bacillota</taxon>
        <taxon>Negativicutes</taxon>
        <taxon>Selenomonadales</taxon>
        <taxon>Selenomonadaceae</taxon>
        <taxon>Anaerovibrio</taxon>
    </lineage>
</organism>
<dbReference type="Gene3D" id="2.160.20.60">
    <property type="entry name" value="Glutamate synthase, alpha subunit, C-terminal domain"/>
    <property type="match status" value="1"/>
</dbReference>
<dbReference type="Pfam" id="PF07992">
    <property type="entry name" value="Pyr_redox_2"/>
    <property type="match status" value="1"/>
</dbReference>
<evidence type="ECO:0000259" key="4">
    <source>
        <dbReference type="PROSITE" id="PS51379"/>
    </source>
</evidence>
<name>A0A0B2JRU8_9FIRM</name>
<dbReference type="SUPFAM" id="SSF54862">
    <property type="entry name" value="4Fe-4S ferredoxins"/>
    <property type="match status" value="1"/>
</dbReference>
<feature type="domain" description="4Fe-4S ferredoxin-type" evidence="4">
    <location>
        <begin position="704"/>
        <end position="734"/>
    </location>
</feature>
<sequence>MFKIDTMKGHERMSTQDLLLQIEEAVRSGETEFEIAASGQHDIGGPLWNSDGKKLTFHVTNAGQRVGSMCLPNTEIVVEGSTSADVGWLNAGGVITVKGDAGDTAGHCSAGGKIFIGGRAGTRSGSLMKHDPLYEEPELWILKNTGSFSFEFMGGGRAIVCGYDSEQFESVLGERACVGMVGGVVYVRGPVSTYPKDIKCLELEQEDIDFLNSGMDEFLGKIERQELKGELSQWSQWKKLRPLTFEEKSATPLKKMTMKEFRTQEWVKGGIFSDVAMDDFAVHNTISNGLYRLRVPSWDNAKYAAPCEFSCPTGIPTQLRYNLIRQGRLQEAIELELQYTPFPGSVCGSVCPNPCMDGCTRGTIDEAIQIGPLGYLSAFTKVKKPAVSTGKKVGIVGGGVAGLSAAWQLARKGHEVFVFDDAEKMGGKLEQVIPRGRLSHDLLEAELKRIEEMGVKFVPNCKVDKDSFKHFQDTYDAVIIANGGHESRYFNWEGKELLTMGLDFLKKVNRGENPKVGKRVVVIGCGNSGMDTCRAAFDMGAESVVAVDVQKPAAFADEIQYVEGRGGKLVWPFFTEKITKDGVYANDGRFIPADEVIVSIGEAPILDFLPEDDSIKKFRDSWLITNKDKSILPGVFAAGDVIKPGRLTDAIGDGIKAAYYADLYVMGKEYVPFPEKEKIPAERLSKAYFEKCHHCQLGDPADDHTRCVSCGTCRDCKMCLESCPEKAISRIENEDGSWTYVSDPNKCIGCGICAGVCPCGVWSINDNPEPINMYRTYNK</sequence>
<keyword evidence="2" id="KW-0408">Iron</keyword>
<dbReference type="InterPro" id="IPR017896">
    <property type="entry name" value="4Fe4S_Fe-S-bd"/>
</dbReference>
<dbReference type="RefSeq" id="WP_039211330.1">
    <property type="nucleotide sequence ID" value="NZ_JSCE01000225.1"/>
</dbReference>
<proteinExistence type="predicted"/>
<dbReference type="PROSITE" id="PS51379">
    <property type="entry name" value="4FE4S_FER_2"/>
    <property type="match status" value="2"/>
</dbReference>
<dbReference type="SUPFAM" id="SSF69336">
    <property type="entry name" value="Alpha subunit of glutamate synthase, C-terminal domain"/>
    <property type="match status" value="1"/>
</dbReference>
<dbReference type="PANTHER" id="PTHR43100:SF1">
    <property type="entry name" value="GLUTAMATE SYNTHASE [NADPH] SMALL CHAIN"/>
    <property type="match status" value="1"/>
</dbReference>
<dbReference type="InterPro" id="IPR036485">
    <property type="entry name" value="Glu_synth_asu_C_sf"/>
</dbReference>
<dbReference type="GO" id="GO:0046872">
    <property type="term" value="F:metal ion binding"/>
    <property type="evidence" value="ECO:0007669"/>
    <property type="project" value="UniProtKB-KW"/>
</dbReference>
<dbReference type="EMBL" id="JSCE01000225">
    <property type="protein sequence ID" value="KHM50469.1"/>
    <property type="molecule type" value="Genomic_DNA"/>
</dbReference>
<dbReference type="InterPro" id="IPR017900">
    <property type="entry name" value="4Fe4S_Fe_S_CS"/>
</dbReference>
<gene>
    <name evidence="5" type="ORF">NZ47_12220</name>
</gene>
<dbReference type="eggNOG" id="COG1142">
    <property type="taxonomic scope" value="Bacteria"/>
</dbReference>
<evidence type="ECO:0000313" key="6">
    <source>
        <dbReference type="Proteomes" id="UP000030993"/>
    </source>
</evidence>
<dbReference type="PROSITE" id="PS00198">
    <property type="entry name" value="4FE4S_FER_1"/>
    <property type="match status" value="1"/>
</dbReference>
<dbReference type="SUPFAM" id="SSF51905">
    <property type="entry name" value="FAD/NAD(P)-binding domain"/>
    <property type="match status" value="1"/>
</dbReference>
<dbReference type="PANTHER" id="PTHR43100">
    <property type="entry name" value="GLUTAMATE SYNTHASE [NADPH] SMALL CHAIN"/>
    <property type="match status" value="1"/>
</dbReference>
<dbReference type="eggNOG" id="COG0493">
    <property type="taxonomic scope" value="Bacteria"/>
</dbReference>